<dbReference type="OrthoDB" id="3235020at2"/>
<dbReference type="RefSeq" id="WP_130451082.1">
    <property type="nucleotide sequence ID" value="NZ_SHLA01000001.1"/>
</dbReference>
<name>A0A4Q8AF71_9MICC</name>
<reference evidence="6 7" key="1">
    <citation type="submission" date="2019-02" db="EMBL/GenBank/DDBJ databases">
        <title>Sequencing the genomes of 1000 actinobacteria strains.</title>
        <authorList>
            <person name="Klenk H.-P."/>
        </authorList>
    </citation>
    <scope>NUCLEOTIDE SEQUENCE [LARGE SCALE GENOMIC DNA]</scope>
    <source>
        <strain evidence="6 7">DSM 17364</strain>
    </source>
</reference>
<comment type="caution">
    <text evidence="6">The sequence shown here is derived from an EMBL/GenBank/DDBJ whole genome shotgun (WGS) entry which is preliminary data.</text>
</comment>
<evidence type="ECO:0000256" key="1">
    <source>
        <dbReference type="ARBA" id="ARBA00023015"/>
    </source>
</evidence>
<dbReference type="PANTHER" id="PTHR30055:SF234">
    <property type="entry name" value="HTH-TYPE TRANSCRIPTIONAL REGULATOR BETI"/>
    <property type="match status" value="1"/>
</dbReference>
<feature type="DNA-binding region" description="H-T-H motif" evidence="4">
    <location>
        <begin position="23"/>
        <end position="42"/>
    </location>
</feature>
<proteinExistence type="predicted"/>
<dbReference type="Pfam" id="PF00440">
    <property type="entry name" value="TetR_N"/>
    <property type="match status" value="1"/>
</dbReference>
<sequence length="232" mass="24549">MTTSSIPVDALRLLVTQGFDATSVDELATAAGMSRSTFFRRFGSKEGMVFADMERVIDSVSERLGERGRGPTADAVVRAALGVFDHLTADAERAELRHQLLSAVPALRDRELVSTHRFESAFRHGLAEIFERDPSTGIAYSAAVVGVHNYHLRRWLAAPGPAPRAALEADVRRLSERYADALSPTGTTTSAGPNAQAGGAVVVAVADAGADESAILDAVRAQLRAHGRGASA</sequence>
<dbReference type="EMBL" id="SHLA01000001">
    <property type="protein sequence ID" value="RZU62501.1"/>
    <property type="molecule type" value="Genomic_DNA"/>
</dbReference>
<protein>
    <submittedName>
        <fullName evidence="6">TetR family transcriptional regulator</fullName>
    </submittedName>
</protein>
<dbReference type="GO" id="GO:0000976">
    <property type="term" value="F:transcription cis-regulatory region binding"/>
    <property type="evidence" value="ECO:0007669"/>
    <property type="project" value="TreeGrafter"/>
</dbReference>
<evidence type="ECO:0000256" key="4">
    <source>
        <dbReference type="PROSITE-ProRule" id="PRU00335"/>
    </source>
</evidence>
<evidence type="ECO:0000259" key="5">
    <source>
        <dbReference type="PROSITE" id="PS50977"/>
    </source>
</evidence>
<evidence type="ECO:0000256" key="2">
    <source>
        <dbReference type="ARBA" id="ARBA00023125"/>
    </source>
</evidence>
<evidence type="ECO:0000313" key="6">
    <source>
        <dbReference type="EMBL" id="RZU62501.1"/>
    </source>
</evidence>
<dbReference type="InterPro" id="IPR001647">
    <property type="entry name" value="HTH_TetR"/>
</dbReference>
<dbReference type="GO" id="GO:0003700">
    <property type="term" value="F:DNA-binding transcription factor activity"/>
    <property type="evidence" value="ECO:0007669"/>
    <property type="project" value="TreeGrafter"/>
</dbReference>
<keyword evidence="1" id="KW-0805">Transcription regulation</keyword>
<dbReference type="AlphaFoldDB" id="A0A4Q8AF71"/>
<dbReference type="InterPro" id="IPR009057">
    <property type="entry name" value="Homeodomain-like_sf"/>
</dbReference>
<keyword evidence="3" id="KW-0804">Transcription</keyword>
<keyword evidence="7" id="KW-1185">Reference proteome</keyword>
<dbReference type="PANTHER" id="PTHR30055">
    <property type="entry name" value="HTH-TYPE TRANSCRIPTIONAL REGULATOR RUTR"/>
    <property type="match status" value="1"/>
</dbReference>
<accession>A0A4Q8AF71</accession>
<dbReference type="InterPro" id="IPR050109">
    <property type="entry name" value="HTH-type_TetR-like_transc_reg"/>
</dbReference>
<dbReference type="Proteomes" id="UP000292685">
    <property type="component" value="Unassembled WGS sequence"/>
</dbReference>
<keyword evidence="2 4" id="KW-0238">DNA-binding</keyword>
<dbReference type="Gene3D" id="1.10.10.60">
    <property type="entry name" value="Homeodomain-like"/>
    <property type="match status" value="1"/>
</dbReference>
<organism evidence="6 7">
    <name type="scientific">Zhihengliuella halotolerans</name>
    <dbReference type="NCBI Taxonomy" id="370736"/>
    <lineage>
        <taxon>Bacteria</taxon>
        <taxon>Bacillati</taxon>
        <taxon>Actinomycetota</taxon>
        <taxon>Actinomycetes</taxon>
        <taxon>Micrococcales</taxon>
        <taxon>Micrococcaceae</taxon>
        <taxon>Zhihengliuella</taxon>
    </lineage>
</organism>
<dbReference type="Gene3D" id="1.10.357.10">
    <property type="entry name" value="Tetracycline Repressor, domain 2"/>
    <property type="match status" value="1"/>
</dbReference>
<evidence type="ECO:0000256" key="3">
    <source>
        <dbReference type="ARBA" id="ARBA00023163"/>
    </source>
</evidence>
<dbReference type="PROSITE" id="PS50977">
    <property type="entry name" value="HTH_TETR_2"/>
    <property type="match status" value="1"/>
</dbReference>
<evidence type="ECO:0000313" key="7">
    <source>
        <dbReference type="Proteomes" id="UP000292685"/>
    </source>
</evidence>
<dbReference type="SUPFAM" id="SSF46689">
    <property type="entry name" value="Homeodomain-like"/>
    <property type="match status" value="1"/>
</dbReference>
<gene>
    <name evidence="6" type="ORF">EV380_2098</name>
</gene>
<feature type="domain" description="HTH tetR-type" evidence="5">
    <location>
        <begin position="1"/>
        <end position="60"/>
    </location>
</feature>